<keyword evidence="2" id="KW-1015">Disulfide bond</keyword>
<evidence type="ECO:0000313" key="6">
    <source>
        <dbReference type="EMBL" id="PXF50152.1"/>
    </source>
</evidence>
<dbReference type="InterPro" id="IPR015940">
    <property type="entry name" value="UBA"/>
</dbReference>
<evidence type="ECO:0000256" key="2">
    <source>
        <dbReference type="ARBA" id="ARBA00023157"/>
    </source>
</evidence>
<sequence>MTITYINNLTEFHSAINTTANKLVVVDFYADWCGPCKMIAPLYESLSNQYAARAIFLKVDVDAASDVARYCSVSAMPTFHFYRRGVRVADFSGANPDRLRAEIEKHAPSSTEISFADSGLRLGSDPTPSNPPHSDAAPSAAAPSDDIQRRRMAAAAAAARRLEAKKAQEAQEAEAEAATAAAAEAAKAAAAEAAKAAAAEAVKAAAAAPSTENRPSTDAAPSAPDAPPAASPPAASSSDPQNDPRLNVNVLLLSQMVDEMGFPRVRAEKALILTGNKSVAQALDWCFEHADDPDIDEPLQVVTKEGAPKPKLTPEEAKKRAEELNARARAKREAQEKKEAIEREKQRLKTGKETTIAKQKLEEESRKRAVEEKRREKREALLERQRVRAMLEADKKRRRELFHMPPSDQPSASSPPVPRPPAPTHTEPSAAAGKIQFRMPDGSRIEGEFDGEQTMNDVVTFLLSSRPELSSRVLTFSQQYPRKVYLQSEYGMSLSELNLLPRAALTVSFS</sequence>
<keyword evidence="7" id="KW-1185">Reference proteome</keyword>
<dbReference type="PROSITE" id="PS51352">
    <property type="entry name" value="THIOREDOXIN_2"/>
    <property type="match status" value="1"/>
</dbReference>
<dbReference type="SUPFAM" id="SSF46934">
    <property type="entry name" value="UBA-like"/>
    <property type="match status" value="1"/>
</dbReference>
<dbReference type="Gene3D" id="3.10.20.90">
    <property type="entry name" value="Phosphatidylinositol 3-kinase Catalytic Subunit, Chain A, domain 1"/>
    <property type="match status" value="1"/>
</dbReference>
<dbReference type="InterPro" id="IPR029071">
    <property type="entry name" value="Ubiquitin-like_domsf"/>
</dbReference>
<dbReference type="Pfam" id="PF22562">
    <property type="entry name" value="UBA_7"/>
    <property type="match status" value="1"/>
</dbReference>
<dbReference type="InterPro" id="IPR009060">
    <property type="entry name" value="UBA-like_sf"/>
</dbReference>
<evidence type="ECO:0000259" key="5">
    <source>
        <dbReference type="PROSITE" id="PS51352"/>
    </source>
</evidence>
<dbReference type="CDD" id="cd01767">
    <property type="entry name" value="UBX"/>
    <property type="match status" value="1"/>
</dbReference>
<dbReference type="PROSITE" id="PS50033">
    <property type="entry name" value="UBX"/>
    <property type="match status" value="1"/>
</dbReference>
<feature type="compositionally biased region" description="Pro residues" evidence="3">
    <location>
        <begin position="413"/>
        <end position="423"/>
    </location>
</feature>
<dbReference type="AlphaFoldDB" id="A0A2V3J8F0"/>
<comment type="function">
    <text evidence="1">Participates in various redox reactions through the reversible oxidation of its active center dithiol to a disulfide and catalyzes dithiol-disulfide exchange reactions.</text>
</comment>
<dbReference type="CDD" id="cd02947">
    <property type="entry name" value="TRX_family"/>
    <property type="match status" value="1"/>
</dbReference>
<dbReference type="InterPro" id="IPR017937">
    <property type="entry name" value="Thioredoxin_CS"/>
</dbReference>
<reference evidence="6 7" key="1">
    <citation type="journal article" date="2018" name="Mol. Biol. Evol.">
        <title>Analysis of the draft genome of the red seaweed Gracilariopsis chorda provides insights into genome size evolution in Rhodophyta.</title>
        <authorList>
            <person name="Lee J."/>
            <person name="Yang E.C."/>
            <person name="Graf L."/>
            <person name="Yang J.H."/>
            <person name="Qiu H."/>
            <person name="Zel Zion U."/>
            <person name="Chan C.X."/>
            <person name="Stephens T.G."/>
            <person name="Weber A.P.M."/>
            <person name="Boo G.H."/>
            <person name="Boo S.M."/>
            <person name="Kim K.M."/>
            <person name="Shin Y."/>
            <person name="Jung M."/>
            <person name="Lee S.J."/>
            <person name="Yim H.S."/>
            <person name="Lee J.H."/>
            <person name="Bhattacharya D."/>
            <person name="Yoon H.S."/>
        </authorList>
    </citation>
    <scope>NUCLEOTIDE SEQUENCE [LARGE SCALE GENOMIC DNA]</scope>
    <source>
        <strain evidence="6 7">SKKU-2015</strain>
        <tissue evidence="6">Whole body</tissue>
    </source>
</reference>
<dbReference type="InterPro" id="IPR013766">
    <property type="entry name" value="Thioredoxin_domain"/>
</dbReference>
<feature type="domain" description="UBX" evidence="4">
    <location>
        <begin position="428"/>
        <end position="507"/>
    </location>
</feature>
<evidence type="ECO:0000256" key="3">
    <source>
        <dbReference type="SAM" id="MobiDB-lite"/>
    </source>
</evidence>
<comment type="caution">
    <text evidence="6">The sequence shown here is derived from an EMBL/GenBank/DDBJ whole genome shotgun (WGS) entry which is preliminary data.</text>
</comment>
<dbReference type="Pfam" id="PF00085">
    <property type="entry name" value="Thioredoxin"/>
    <property type="match status" value="1"/>
</dbReference>
<organism evidence="6 7">
    <name type="scientific">Gracilariopsis chorda</name>
    <dbReference type="NCBI Taxonomy" id="448386"/>
    <lineage>
        <taxon>Eukaryota</taxon>
        <taxon>Rhodophyta</taxon>
        <taxon>Florideophyceae</taxon>
        <taxon>Rhodymeniophycidae</taxon>
        <taxon>Gracilariales</taxon>
        <taxon>Gracilariaceae</taxon>
        <taxon>Gracilariopsis</taxon>
    </lineage>
</organism>
<dbReference type="SUPFAM" id="SSF52833">
    <property type="entry name" value="Thioredoxin-like"/>
    <property type="match status" value="1"/>
</dbReference>
<dbReference type="FunFam" id="3.40.30.10:FF:000245">
    <property type="entry name" value="Thioredoxin"/>
    <property type="match status" value="1"/>
</dbReference>
<dbReference type="SMART" id="SM00166">
    <property type="entry name" value="UBX"/>
    <property type="match status" value="1"/>
</dbReference>
<dbReference type="OrthoDB" id="2121326at2759"/>
<feature type="compositionally biased region" description="Low complexity" evidence="3">
    <location>
        <begin position="132"/>
        <end position="145"/>
    </location>
</feature>
<feature type="compositionally biased region" description="Basic and acidic residues" evidence="3">
    <location>
        <begin position="325"/>
        <end position="352"/>
    </location>
</feature>
<feature type="region of interest" description="Disordered" evidence="3">
    <location>
        <begin position="105"/>
        <end position="158"/>
    </location>
</feature>
<feature type="compositionally biased region" description="Basic and acidic residues" evidence="3">
    <location>
        <begin position="359"/>
        <end position="375"/>
    </location>
</feature>
<dbReference type="Pfam" id="PF00789">
    <property type="entry name" value="UBX"/>
    <property type="match status" value="1"/>
</dbReference>
<dbReference type="Gene3D" id="1.10.8.10">
    <property type="entry name" value="DNA helicase RuvA subunit, C-terminal domain"/>
    <property type="match status" value="1"/>
</dbReference>
<accession>A0A2V3J8F0</accession>
<protein>
    <submittedName>
        <fullName evidence="6">Thioredoxin</fullName>
    </submittedName>
</protein>
<evidence type="ECO:0000259" key="4">
    <source>
        <dbReference type="PROSITE" id="PS50033"/>
    </source>
</evidence>
<proteinExistence type="predicted"/>
<dbReference type="InterPro" id="IPR001012">
    <property type="entry name" value="UBX_dom"/>
</dbReference>
<dbReference type="STRING" id="448386.A0A2V3J8F0"/>
<dbReference type="PANTHER" id="PTHR46115">
    <property type="entry name" value="THIOREDOXIN-LIKE PROTEIN 1"/>
    <property type="match status" value="1"/>
</dbReference>
<dbReference type="PROSITE" id="PS00194">
    <property type="entry name" value="THIOREDOXIN_1"/>
    <property type="match status" value="1"/>
</dbReference>
<feature type="region of interest" description="Disordered" evidence="3">
    <location>
        <begin position="403"/>
        <end position="435"/>
    </location>
</feature>
<dbReference type="Gene3D" id="3.40.30.10">
    <property type="entry name" value="Glutaredoxin"/>
    <property type="match status" value="1"/>
</dbReference>
<dbReference type="PRINTS" id="PR00421">
    <property type="entry name" value="THIOREDOXIN"/>
</dbReference>
<evidence type="ECO:0000256" key="1">
    <source>
        <dbReference type="ARBA" id="ARBA00003318"/>
    </source>
</evidence>
<feature type="region of interest" description="Disordered" evidence="3">
    <location>
        <begin position="325"/>
        <end position="375"/>
    </location>
</feature>
<feature type="domain" description="Thioredoxin" evidence="5">
    <location>
        <begin position="1"/>
        <end position="108"/>
    </location>
</feature>
<dbReference type="Proteomes" id="UP000247409">
    <property type="component" value="Unassembled WGS sequence"/>
</dbReference>
<feature type="region of interest" description="Disordered" evidence="3">
    <location>
        <begin position="207"/>
        <end position="245"/>
    </location>
</feature>
<dbReference type="EMBL" id="NBIV01000001">
    <property type="protein sequence ID" value="PXF50152.1"/>
    <property type="molecule type" value="Genomic_DNA"/>
</dbReference>
<name>A0A2V3J8F0_9FLOR</name>
<gene>
    <name evidence="6" type="ORF">BWQ96_00312</name>
</gene>
<dbReference type="InterPro" id="IPR036249">
    <property type="entry name" value="Thioredoxin-like_sf"/>
</dbReference>
<dbReference type="SUPFAM" id="SSF54236">
    <property type="entry name" value="Ubiquitin-like"/>
    <property type="match status" value="1"/>
</dbReference>
<evidence type="ECO:0000313" key="7">
    <source>
        <dbReference type="Proteomes" id="UP000247409"/>
    </source>
</evidence>